<protein>
    <submittedName>
        <fullName evidence="1">N5-glutamine S-adenosyl-L-methionine-dependent methyltransferase</fullName>
    </submittedName>
</protein>
<dbReference type="GO" id="GO:0032259">
    <property type="term" value="P:methylation"/>
    <property type="evidence" value="ECO:0007669"/>
    <property type="project" value="UniProtKB-KW"/>
</dbReference>
<dbReference type="SUPFAM" id="SSF53335">
    <property type="entry name" value="S-adenosyl-L-methionine-dependent methyltransferases"/>
    <property type="match status" value="1"/>
</dbReference>
<keyword evidence="2" id="KW-1185">Reference proteome</keyword>
<dbReference type="RefSeq" id="WP_210183378.1">
    <property type="nucleotide sequence ID" value="NZ_MCRJ01000137.1"/>
</dbReference>
<dbReference type="InterPro" id="IPR050320">
    <property type="entry name" value="N5-glutamine_MTase"/>
</dbReference>
<gene>
    <name evidence="1" type="ORF">A6302_03944</name>
</gene>
<sequence>MHDPRLALDGGADGLVAYRAIVAAAPACLSPGGLLAVEIGHDQGPEVAGLLGAAGFSGVTVGRDLGNRERVVTGRWTAAPA</sequence>
<dbReference type="Gene3D" id="3.40.50.150">
    <property type="entry name" value="Vaccinia Virus protein VP39"/>
    <property type="match status" value="1"/>
</dbReference>
<dbReference type="PANTHER" id="PTHR18895">
    <property type="entry name" value="HEMK METHYLTRANSFERASE"/>
    <property type="match status" value="1"/>
</dbReference>
<dbReference type="Proteomes" id="UP000094622">
    <property type="component" value="Unassembled WGS sequence"/>
</dbReference>
<comment type="caution">
    <text evidence="1">The sequence shown here is derived from an EMBL/GenBank/DDBJ whole genome shotgun (WGS) entry which is preliminary data.</text>
</comment>
<dbReference type="InterPro" id="IPR029063">
    <property type="entry name" value="SAM-dependent_MTases_sf"/>
</dbReference>
<dbReference type="PATRIC" id="fig|1439726.3.peg.4164"/>
<dbReference type="EMBL" id="MCRJ01000137">
    <property type="protein sequence ID" value="ODN68750.1"/>
    <property type="molecule type" value="Genomic_DNA"/>
</dbReference>
<proteinExistence type="predicted"/>
<evidence type="ECO:0000313" key="2">
    <source>
        <dbReference type="Proteomes" id="UP000094622"/>
    </source>
</evidence>
<keyword evidence="1" id="KW-0808">Transferase</keyword>
<keyword evidence="1" id="KW-0489">Methyltransferase</keyword>
<evidence type="ECO:0000313" key="1">
    <source>
        <dbReference type="EMBL" id="ODN68750.1"/>
    </source>
</evidence>
<reference evidence="1 2" key="1">
    <citation type="submission" date="2016-07" db="EMBL/GenBank/DDBJ databases">
        <title>Draft Genome Sequence of Methylobrevis pamukkalensis PK2.</title>
        <authorList>
            <person name="Vasilenko O.V."/>
            <person name="Doronina N.V."/>
            <person name="Shmareva M.N."/>
            <person name="Tarlachkov S.V."/>
            <person name="Mustakhimov I."/>
            <person name="Trotsenko Y.A."/>
        </authorList>
    </citation>
    <scope>NUCLEOTIDE SEQUENCE [LARGE SCALE GENOMIC DNA]</scope>
    <source>
        <strain evidence="1 2">PK2</strain>
    </source>
</reference>
<dbReference type="AlphaFoldDB" id="A0A1E3GXG9"/>
<dbReference type="GO" id="GO:0008168">
    <property type="term" value="F:methyltransferase activity"/>
    <property type="evidence" value="ECO:0007669"/>
    <property type="project" value="UniProtKB-KW"/>
</dbReference>
<dbReference type="PANTHER" id="PTHR18895:SF74">
    <property type="entry name" value="MTRF1L RELEASE FACTOR GLUTAMINE METHYLTRANSFERASE"/>
    <property type="match status" value="1"/>
</dbReference>
<organism evidence="1 2">
    <name type="scientific">Methylobrevis pamukkalensis</name>
    <dbReference type="NCBI Taxonomy" id="1439726"/>
    <lineage>
        <taxon>Bacteria</taxon>
        <taxon>Pseudomonadati</taxon>
        <taxon>Pseudomonadota</taxon>
        <taxon>Alphaproteobacteria</taxon>
        <taxon>Hyphomicrobiales</taxon>
        <taxon>Pleomorphomonadaceae</taxon>
        <taxon>Methylobrevis</taxon>
    </lineage>
</organism>
<name>A0A1E3GXG9_9HYPH</name>
<accession>A0A1E3GXG9</accession>